<dbReference type="EMBL" id="CP080096">
    <property type="protein sequence ID" value="QYD71279.1"/>
    <property type="molecule type" value="Genomic_DNA"/>
</dbReference>
<sequence length="796" mass="84643">MGTSREPTAGATGAGSPARRANIDVEMARYPEASPLANRFLLFDERVRQIADRHDRGGELSIEEGEALKFHDALLDRLAFLREDGTRAGDPVAHARVADPEPEPDAPPTETQKPESYGPSNVRYVGGVRIKTDYSLREVLDTTAKAAKSPFASFVASARDLVKKATQGQALTADEEEKVYRYAGMVDAFVSLTPEGSMMHVVGTALDGLNAAIDGRMPDQGQLSDDLLGSMKFVKSREGTSVAGGEGDQTAGKARERVPHVTPEPVTPEPATVVPAAGTSVGPDHSLFDFPLFNIPFGRNEHETSPIYSRTLPIIHKPAFKPPTVLPDGRVGYPLSPTTPPKLPPETGSGATVGSDGAGVSKHAEQPTARIDETDAAIVADEDDIKQDRPVTNDDGKAKDKDSAGETSPDRGKGASKGKSTTKQKDITGGKRSKGENSTVERTGKPGCYSSCLPLPRSTSGPGSEFKRVEGRGPISVTVAGSALEDHARVERFNSQFFFYRNDRDVKDMDGLAGIRGTDYEQRRAVLAVGDGTQATSLSSESKIHAGAFWGRGPATHLQGAEIIELGNGRDGVGAIKLPFANVRAGATVIVTGGAMNGCTMLFGSDGTSLYAYHAGSSDPSSKWLTAREGAQSIVDAHVKIGPREQIKYRWHGNNDDLITVGRQYRFSALIYSGRHLANVSSLVGSASVLGAVAGAPETVPDSNLNVPRVAVGGSGGKNWHMMTFNYYEHEPSLRTVGTAEAIVSKDLNGKVTVSVLAEKGKLDRGSSLGERGSPIVYQYTTLDKYMMSYQPAAHT</sequence>
<dbReference type="InterPro" id="IPR008430">
    <property type="entry name" value="CNF_Rho-act"/>
</dbReference>
<evidence type="ECO:0000256" key="1">
    <source>
        <dbReference type="SAM" id="MobiDB-lite"/>
    </source>
</evidence>
<feature type="compositionally biased region" description="Low complexity" evidence="1">
    <location>
        <begin position="7"/>
        <end position="20"/>
    </location>
</feature>
<dbReference type="InterPro" id="IPR011324">
    <property type="entry name" value="Cytotoxic_necrot_fac-like_cat"/>
</dbReference>
<evidence type="ECO:0000313" key="4">
    <source>
        <dbReference type="Proteomes" id="UP000826462"/>
    </source>
</evidence>
<name>A0ABX8UQL3_9BURK</name>
<feature type="region of interest" description="Disordered" evidence="1">
    <location>
        <begin position="238"/>
        <end position="271"/>
    </location>
</feature>
<dbReference type="CDD" id="cd16834">
    <property type="entry name" value="CNF1-like"/>
    <property type="match status" value="1"/>
</dbReference>
<dbReference type="Gene3D" id="3.60.100.10">
    <property type="entry name" value="Cytotoxic necrotizing factor, Rho-activating domain"/>
    <property type="match status" value="1"/>
</dbReference>
<proteinExistence type="predicted"/>
<dbReference type="Proteomes" id="UP000826462">
    <property type="component" value="Chromosome 2"/>
</dbReference>
<dbReference type="Pfam" id="PF05785">
    <property type="entry name" value="CNF1"/>
    <property type="match status" value="1"/>
</dbReference>
<protein>
    <recommendedName>
        <fullName evidence="2">Cytotoxic necrotizing factor Rho-activating domain-containing protein</fullName>
    </recommendedName>
</protein>
<feature type="region of interest" description="Disordered" evidence="1">
    <location>
        <begin position="89"/>
        <end position="120"/>
    </location>
</feature>
<accession>A0ABX8UQL3</accession>
<feature type="compositionally biased region" description="Basic and acidic residues" evidence="1">
    <location>
        <begin position="386"/>
        <end position="413"/>
    </location>
</feature>
<dbReference type="InterPro" id="IPR037040">
    <property type="entry name" value="CNF_Rho-act_sf"/>
</dbReference>
<feature type="region of interest" description="Disordered" evidence="1">
    <location>
        <begin position="326"/>
        <end position="469"/>
    </location>
</feature>
<keyword evidence="4" id="KW-1185">Reference proteome</keyword>
<evidence type="ECO:0000313" key="3">
    <source>
        <dbReference type="EMBL" id="QYD71279.1"/>
    </source>
</evidence>
<dbReference type="SUPFAM" id="SSF64438">
    <property type="entry name" value="CNF1/YfiH-like putative cysteine hydrolases"/>
    <property type="match status" value="1"/>
</dbReference>
<reference evidence="3 4" key="1">
    <citation type="submission" date="2021-07" db="EMBL/GenBank/DDBJ databases">
        <title>Paraburkholderia edwinii protects Aspergillus sp. from phenazines by acting as a toxin sponge.</title>
        <authorList>
            <person name="Dahlstrom K.M."/>
            <person name="Newman D.K."/>
        </authorList>
    </citation>
    <scope>NUCLEOTIDE SEQUENCE [LARGE SCALE GENOMIC DNA]</scope>
    <source>
        <strain evidence="3 4">Pe01</strain>
    </source>
</reference>
<feature type="region of interest" description="Disordered" evidence="1">
    <location>
        <begin position="1"/>
        <end position="21"/>
    </location>
</feature>
<feature type="domain" description="Cytotoxic necrotizing factor Rho-activating" evidence="2">
    <location>
        <begin position="561"/>
        <end position="677"/>
    </location>
</feature>
<evidence type="ECO:0000259" key="2">
    <source>
        <dbReference type="Pfam" id="PF05785"/>
    </source>
</evidence>
<dbReference type="RefSeq" id="WP_219800710.1">
    <property type="nucleotide sequence ID" value="NZ_CP080096.1"/>
</dbReference>
<feature type="compositionally biased region" description="Basic and acidic residues" evidence="1">
    <location>
        <begin position="362"/>
        <end position="373"/>
    </location>
</feature>
<feature type="compositionally biased region" description="Low complexity" evidence="1">
    <location>
        <begin position="260"/>
        <end position="271"/>
    </location>
</feature>
<feature type="compositionally biased region" description="Basic and acidic residues" evidence="1">
    <location>
        <begin position="423"/>
        <end position="435"/>
    </location>
</feature>
<organism evidence="3 4">
    <name type="scientific">Paraburkholderia edwinii</name>
    <dbReference type="NCBI Taxonomy" id="2861782"/>
    <lineage>
        <taxon>Bacteria</taxon>
        <taxon>Pseudomonadati</taxon>
        <taxon>Pseudomonadota</taxon>
        <taxon>Betaproteobacteria</taxon>
        <taxon>Burkholderiales</taxon>
        <taxon>Burkholderiaceae</taxon>
        <taxon>Paraburkholderia</taxon>
    </lineage>
</organism>
<gene>
    <name evidence="3" type="ORF">KZJ38_30015</name>
</gene>